<dbReference type="EMBL" id="AQIB01047135">
    <property type="status" value="NOT_ANNOTATED_CDS"/>
    <property type="molecule type" value="Genomic_DNA"/>
</dbReference>
<evidence type="ECO:0000256" key="5">
    <source>
        <dbReference type="ARBA" id="ARBA00022792"/>
    </source>
</evidence>
<keyword evidence="6 10" id="KW-0809">Transit peptide</keyword>
<dbReference type="GeneTree" id="ENSGT00390000006255"/>
<dbReference type="Proteomes" id="UP000029965">
    <property type="component" value="Chromosome 24"/>
</dbReference>
<dbReference type="UniPathway" id="UPA00705"/>
<proteinExistence type="inferred from homology"/>
<dbReference type="RefSeq" id="XP_007985847.1">
    <property type="nucleotide sequence ID" value="XM_007987656.3"/>
</dbReference>
<dbReference type="BioGRID-ORCS" id="103229590">
    <property type="hits" value="2 hits in 16 CRISPR screens"/>
</dbReference>
<dbReference type="Bgee" id="ENSCSAG00000011189">
    <property type="expression patterns" value="Expressed in pituitary gland and 7 other cell types or tissues"/>
</dbReference>
<dbReference type="eggNOG" id="ENOG502TKKT">
    <property type="taxonomic scope" value="Eukaryota"/>
</dbReference>
<reference evidence="11" key="3">
    <citation type="submission" date="2025-09" db="UniProtKB">
        <authorList>
            <consortium name="Ensembl"/>
        </authorList>
    </citation>
    <scope>IDENTIFICATION</scope>
</reference>
<dbReference type="PANTHER" id="PTHR16717:SF2">
    <property type="entry name" value="CYTOCHROME C OXIDASE SUBUNIT 8C, MITOCHONDRIAL"/>
    <property type="match status" value="1"/>
</dbReference>
<dbReference type="KEGG" id="csab:103229590"/>
<dbReference type="GeneID" id="103229590"/>
<comment type="function">
    <text evidence="10">Component of the cytochrome c oxidase, the last enzyme in the mitochondrial electron transport chain which drives oxidative phosphorylation. The respiratory chain contains 3 multisubunit complexes succinate dehydrogenase (complex II, CII), ubiquinol-cytochrome c oxidoreductase (cytochrome b-c1 complex, complex III, CIII) and cytochrome c oxidase (complex IV, CIV), that cooperate to transfer electrons derived from NADH and succinate to molecular oxygen, creating an electrochemical gradient over the inner membrane that drives transmembrane transport and the ATP synthase. Cytochrome c oxidase is the component of the respiratory chain that catalyzes the reduction of oxygen to water. Electrons originating from reduced cytochrome c in the intermembrane space (IMS) are transferred via the dinuclear copper A center (CU(A)) of subunit 2 and heme A of subunit 1 to the active site in subunit 1, a binuclear center (BNC) formed by heme A3 and copper B (CU(B)). The BNC reduces molecular oxygen to 2 water molecules using 4 electrons from cytochrome c in the IMS and 4 protons from the mitochondrial matrix.</text>
</comment>
<dbReference type="SUPFAM" id="SSF81431">
    <property type="entry name" value="Mitochondrial cytochrome c oxidase subunit VIIIb (aka IX)"/>
    <property type="match status" value="1"/>
</dbReference>
<dbReference type="CDD" id="cd00930">
    <property type="entry name" value="Cyt_c_Oxidase_VIII"/>
    <property type="match status" value="1"/>
</dbReference>
<keyword evidence="7 10" id="KW-1133">Transmembrane helix</keyword>
<keyword evidence="4 10" id="KW-0812">Transmembrane</keyword>
<dbReference type="Gene3D" id="4.10.81.10">
    <property type="entry name" value="Cytochrome c oxidase, subunit 8"/>
    <property type="match status" value="1"/>
</dbReference>
<dbReference type="STRING" id="60711.ENSCSAP00000007405"/>
<keyword evidence="5 10" id="KW-0999">Mitochondrion inner membrane</keyword>
<gene>
    <name evidence="11" type="primary">COX8C</name>
</gene>
<organism evidence="11 12">
    <name type="scientific">Chlorocebus sabaeus</name>
    <name type="common">Green monkey</name>
    <name type="synonym">Simia sabaea</name>
    <dbReference type="NCBI Taxonomy" id="60711"/>
    <lineage>
        <taxon>Eukaryota</taxon>
        <taxon>Metazoa</taxon>
        <taxon>Chordata</taxon>
        <taxon>Craniata</taxon>
        <taxon>Vertebrata</taxon>
        <taxon>Euteleostomi</taxon>
        <taxon>Mammalia</taxon>
        <taxon>Eutheria</taxon>
        <taxon>Euarchontoglires</taxon>
        <taxon>Primates</taxon>
        <taxon>Haplorrhini</taxon>
        <taxon>Catarrhini</taxon>
        <taxon>Cercopithecidae</taxon>
        <taxon>Cercopithecinae</taxon>
        <taxon>Chlorocebus</taxon>
    </lineage>
</organism>
<evidence type="ECO:0000256" key="7">
    <source>
        <dbReference type="ARBA" id="ARBA00022989"/>
    </source>
</evidence>
<reference evidence="11 12" key="1">
    <citation type="submission" date="2014-03" db="EMBL/GenBank/DDBJ databases">
        <authorList>
            <person name="Warren W."/>
            <person name="Wilson R.K."/>
        </authorList>
    </citation>
    <scope>NUCLEOTIDE SEQUENCE</scope>
</reference>
<dbReference type="InterPro" id="IPR036548">
    <property type="entry name" value="Cyt_c_oxidase_su8_sf"/>
</dbReference>
<evidence type="ECO:0000256" key="8">
    <source>
        <dbReference type="ARBA" id="ARBA00023128"/>
    </source>
</evidence>
<dbReference type="FunFam" id="4.10.81.10:FF:000002">
    <property type="entry name" value="cytochrome c oxidase subunit 8C, mitochondrial"/>
    <property type="match status" value="1"/>
</dbReference>
<dbReference type="Ensembl" id="ENSCSAT00000009279.1">
    <property type="protein sequence ID" value="ENSCSAP00000007405.1"/>
    <property type="gene ID" value="ENSCSAG00000011189.1"/>
</dbReference>
<evidence type="ECO:0000256" key="2">
    <source>
        <dbReference type="ARBA" id="ARBA00004673"/>
    </source>
</evidence>
<comment type="pathway">
    <text evidence="2 10">Energy metabolism; oxidative phosphorylation.</text>
</comment>
<evidence type="ECO:0000256" key="6">
    <source>
        <dbReference type="ARBA" id="ARBA00022946"/>
    </source>
</evidence>
<keyword evidence="8 10" id="KW-0496">Mitochondrion</keyword>
<dbReference type="AlphaFoldDB" id="A0A0D9RFL6"/>
<dbReference type="PANTHER" id="PTHR16717">
    <property type="entry name" value="CYTOCHROME C OXIDASE POLYPEPTIDE VIII"/>
    <property type="match status" value="1"/>
</dbReference>
<protein>
    <recommendedName>
        <fullName evidence="10">Cytochrome c oxidase subunit 8</fullName>
    </recommendedName>
    <alternativeName>
        <fullName evidence="10">Cytochrome c oxidase polypeptide VIII</fullName>
    </alternativeName>
</protein>
<evidence type="ECO:0000256" key="10">
    <source>
        <dbReference type="RuleBase" id="RU368101"/>
    </source>
</evidence>
<evidence type="ECO:0000256" key="9">
    <source>
        <dbReference type="ARBA" id="ARBA00023136"/>
    </source>
</evidence>
<evidence type="ECO:0000256" key="1">
    <source>
        <dbReference type="ARBA" id="ARBA00004434"/>
    </source>
</evidence>
<evidence type="ECO:0000256" key="4">
    <source>
        <dbReference type="ARBA" id="ARBA00022692"/>
    </source>
</evidence>
<dbReference type="GO" id="GO:0045277">
    <property type="term" value="C:respiratory chain complex IV"/>
    <property type="evidence" value="ECO:0007669"/>
    <property type="project" value="UniProtKB-UniRule"/>
</dbReference>
<evidence type="ECO:0000256" key="3">
    <source>
        <dbReference type="ARBA" id="ARBA00010117"/>
    </source>
</evidence>
<comment type="subcellular location">
    <subcellularLocation>
        <location evidence="1 10">Mitochondrion inner membrane</location>
        <topology evidence="1 10">Single-pass membrane protein</topology>
    </subcellularLocation>
</comment>
<sequence length="72" mass="8146">MPLLRGRCPVRRHYRDVALLGLQPAPRFAHSEPPRQRPLSAAEMAVGLVVFFTTFLTPAAYVLGNLKQFRKN</sequence>
<reference evidence="11" key="2">
    <citation type="submission" date="2025-08" db="UniProtKB">
        <authorList>
            <consortium name="Ensembl"/>
        </authorList>
    </citation>
    <scope>IDENTIFICATION</scope>
</reference>
<accession>A0A0D9RFL6</accession>
<dbReference type="GO" id="GO:0005743">
    <property type="term" value="C:mitochondrial inner membrane"/>
    <property type="evidence" value="ECO:0007669"/>
    <property type="project" value="UniProtKB-SubCell"/>
</dbReference>
<keyword evidence="12" id="KW-1185">Reference proteome</keyword>
<comment type="similarity">
    <text evidence="3 10">Belongs to the cytochrome c oxidase VIII family.</text>
</comment>
<feature type="transmembrane region" description="Helical" evidence="10">
    <location>
        <begin position="44"/>
        <end position="64"/>
    </location>
</feature>
<dbReference type="InterPro" id="IPR003205">
    <property type="entry name" value="Cyt_c_oxidase_su8"/>
</dbReference>
<name>A0A0D9RFL6_CHLSB</name>
<comment type="subunit">
    <text evidence="10">Component of the cytochrome c oxidase (complex IV, CIV), a multisubunit enzyme composed of 14 subunits. The complex is composed of a catalytic core of 3 subunits MT-CO1, MT-CO2 and MT-CO3, encoded in the mitochondrial DNA, and 11 supernumerary subunits COX4I, COX5A, COX5B, COX6A, COX6B, COX6C, COX7A, COX7B, COX7C, COX8 and NDUFA4, which are encoded in the nuclear genome. The complex exists as a monomer or a dimer and forms supercomplexes (SCs) in the inner mitochondrial membrane with NADH-ubiquinone oxidoreductase (complex I, CI) and ubiquinol-cytochrome c oxidoreductase (cytochrome b-c1 complex, complex III, CIII), resulting in different assemblies (supercomplex SCI(1)III(2)IV(1) and megacomplex MCI(2)III(2)IV(2)).</text>
</comment>
<keyword evidence="9 10" id="KW-0472">Membrane</keyword>
<dbReference type="OMA" id="FLTPCGY"/>
<evidence type="ECO:0000313" key="11">
    <source>
        <dbReference type="Ensembl" id="ENSCSAP00000007405.1"/>
    </source>
</evidence>
<dbReference type="CTD" id="341947"/>
<dbReference type="Pfam" id="PF02285">
    <property type="entry name" value="COX8"/>
    <property type="match status" value="1"/>
</dbReference>
<evidence type="ECO:0000313" key="12">
    <source>
        <dbReference type="Proteomes" id="UP000029965"/>
    </source>
</evidence>
<dbReference type="GO" id="GO:0006123">
    <property type="term" value="P:mitochondrial electron transport, cytochrome c to oxygen"/>
    <property type="evidence" value="ECO:0007669"/>
    <property type="project" value="UniProtKB-UniRule"/>
</dbReference>